<evidence type="ECO:0000313" key="2">
    <source>
        <dbReference type="EMBL" id="MBT8725080.1"/>
    </source>
</evidence>
<evidence type="ECO:0008006" key="7">
    <source>
        <dbReference type="Google" id="ProtNLM"/>
    </source>
</evidence>
<keyword evidence="6" id="KW-1185">Reference proteome</keyword>
<dbReference type="Proteomes" id="UP000466952">
    <property type="component" value="Unassembled WGS sequence"/>
</dbReference>
<comment type="caution">
    <text evidence="1">The sequence shown here is derived from an EMBL/GenBank/DDBJ whole genome shotgun (WGS) entry which is preliminary data.</text>
</comment>
<sequence>MSDKIANTQDRPEEKPLTEQELQFCNLYVNGGLEYAGRPKKCFVEVFGEDTVKNPYASANYLMNKPHVLAHIKALLSSERFEMETMAVKLQVAETLKAVMDETATSDYTDRFGVPLSPAPLRAVSVNAAKALMDIFPIRHKEENRLRIEGSDGNVIFNVIVPQNPMTDGEKET</sequence>
<name>A0A139KAC9_BACUN</name>
<proteinExistence type="predicted"/>
<dbReference type="EMBL" id="WCTR01000008">
    <property type="protein sequence ID" value="KAB4211809.1"/>
    <property type="molecule type" value="Genomic_DNA"/>
</dbReference>
<dbReference type="EMBL" id="JAFBJK010000002">
    <property type="protein sequence ID" value="MBT8725080.1"/>
    <property type="molecule type" value="Genomic_DNA"/>
</dbReference>
<reference evidence="1 5" key="2">
    <citation type="journal article" date="2019" name="Nat. Med.">
        <title>A library of human gut bacterial isolates paired with longitudinal multiomics data enables mechanistic microbiome research.</title>
        <authorList>
            <person name="Poyet M."/>
            <person name="Groussin M."/>
            <person name="Gibbons S.M."/>
            <person name="Avila-Pacheco J."/>
            <person name="Jiang X."/>
            <person name="Kearney S.M."/>
            <person name="Perrotta A.R."/>
            <person name="Berdy B."/>
            <person name="Zhao S."/>
            <person name="Lieberman T.D."/>
            <person name="Swanson P.K."/>
            <person name="Smith M."/>
            <person name="Roesemann S."/>
            <person name="Alexander J.E."/>
            <person name="Rich S.A."/>
            <person name="Livny J."/>
            <person name="Vlamakis H."/>
            <person name="Clish C."/>
            <person name="Bullock K."/>
            <person name="Deik A."/>
            <person name="Scott J."/>
            <person name="Pierce K.A."/>
            <person name="Xavier R.J."/>
            <person name="Alm E.J."/>
        </authorList>
    </citation>
    <scope>NUCLEOTIDE SEQUENCE [LARGE SCALE GENOMIC DNA]</scope>
    <source>
        <strain evidence="1 5">BIOML-A11</strain>
    </source>
</reference>
<protein>
    <recommendedName>
        <fullName evidence="7">Terminase small subunit</fullName>
    </recommendedName>
</protein>
<dbReference type="Proteomes" id="UP000283601">
    <property type="component" value="Unassembled WGS sequence"/>
</dbReference>
<evidence type="ECO:0000313" key="5">
    <source>
        <dbReference type="Proteomes" id="UP000466952"/>
    </source>
</evidence>
<reference evidence="3 4" key="1">
    <citation type="submission" date="2018-08" db="EMBL/GenBank/DDBJ databases">
        <title>A genome reference for cultivated species of the human gut microbiota.</title>
        <authorList>
            <person name="Zou Y."/>
            <person name="Xue W."/>
            <person name="Luo G."/>
        </authorList>
    </citation>
    <scope>NUCLEOTIDE SEQUENCE [LARGE SCALE GENOMIC DNA]</scope>
    <source>
        <strain evidence="3 4">AM29-12AC</strain>
    </source>
</reference>
<gene>
    <name evidence="3" type="ORF">DW758_10375</name>
    <name evidence="1" type="ORF">GAP55_12585</name>
    <name evidence="2" type="ORF">JQN06_02675</name>
</gene>
<evidence type="ECO:0000313" key="6">
    <source>
        <dbReference type="Proteomes" id="UP001196342"/>
    </source>
</evidence>
<reference evidence="2 6" key="3">
    <citation type="submission" date="2020-12" db="EMBL/GenBank/DDBJ databases">
        <title>Microorganisms.</title>
        <authorList>
            <person name="Matos J."/>
            <person name="Faleiro L."/>
            <person name="Duarte I."/>
        </authorList>
    </citation>
    <scope>NUCLEOTIDE SEQUENCE [LARGE SCALE GENOMIC DNA]</scope>
    <source>
        <strain evidence="2 6">PtFD3Pch2</strain>
    </source>
</reference>
<evidence type="ECO:0000313" key="3">
    <source>
        <dbReference type="EMBL" id="RHE23216.1"/>
    </source>
</evidence>
<evidence type="ECO:0000313" key="4">
    <source>
        <dbReference type="Proteomes" id="UP000283601"/>
    </source>
</evidence>
<evidence type="ECO:0000313" key="1">
    <source>
        <dbReference type="EMBL" id="KAB4211809.1"/>
    </source>
</evidence>
<dbReference type="EMBL" id="QSJZ01000007">
    <property type="protein sequence ID" value="RHE23216.1"/>
    <property type="molecule type" value="Genomic_DNA"/>
</dbReference>
<dbReference type="AlphaFoldDB" id="A0A139KAC9"/>
<dbReference type="RefSeq" id="WP_004293551.1">
    <property type="nucleotide sequence ID" value="NZ_CACRTC010000044.1"/>
</dbReference>
<dbReference type="Proteomes" id="UP001196342">
    <property type="component" value="Unassembled WGS sequence"/>
</dbReference>
<organism evidence="1 5">
    <name type="scientific">Bacteroides uniformis</name>
    <dbReference type="NCBI Taxonomy" id="820"/>
    <lineage>
        <taxon>Bacteria</taxon>
        <taxon>Pseudomonadati</taxon>
        <taxon>Bacteroidota</taxon>
        <taxon>Bacteroidia</taxon>
        <taxon>Bacteroidales</taxon>
        <taxon>Bacteroidaceae</taxon>
        <taxon>Bacteroides</taxon>
    </lineage>
</organism>
<accession>A0A139KAC9</accession>